<protein>
    <recommendedName>
        <fullName evidence="7">SLC26A/SulP transporter domain-containing protein</fullName>
    </recommendedName>
</protein>
<dbReference type="PANTHER" id="PTHR11814">
    <property type="entry name" value="SULFATE TRANSPORTER"/>
    <property type="match status" value="1"/>
</dbReference>
<dbReference type="CDD" id="cd07042">
    <property type="entry name" value="STAS_SulP_like_sulfate_transporter"/>
    <property type="match status" value="1"/>
</dbReference>
<name>A0A8S1C6Z4_9INSE</name>
<feature type="transmembrane region" description="Helical" evidence="6">
    <location>
        <begin position="369"/>
        <end position="391"/>
    </location>
</feature>
<feature type="compositionally biased region" description="Basic and acidic residues" evidence="5">
    <location>
        <begin position="44"/>
        <end position="61"/>
    </location>
</feature>
<dbReference type="Proteomes" id="UP000494165">
    <property type="component" value="Unassembled WGS sequence"/>
</dbReference>
<evidence type="ECO:0000256" key="3">
    <source>
        <dbReference type="ARBA" id="ARBA00022989"/>
    </source>
</evidence>
<dbReference type="AlphaFoldDB" id="A0A8S1C6Z4"/>
<keyword evidence="9" id="KW-1185">Reference proteome</keyword>
<evidence type="ECO:0000256" key="6">
    <source>
        <dbReference type="SAM" id="Phobius"/>
    </source>
</evidence>
<comment type="subcellular location">
    <subcellularLocation>
        <location evidence="1">Membrane</location>
        <topology evidence="1">Multi-pass membrane protein</topology>
    </subcellularLocation>
</comment>
<dbReference type="InterPro" id="IPR036513">
    <property type="entry name" value="STAS_dom_sf"/>
</dbReference>
<dbReference type="Gene3D" id="3.30.750.24">
    <property type="entry name" value="STAS domain"/>
    <property type="match status" value="1"/>
</dbReference>
<feature type="transmembrane region" description="Helical" evidence="6">
    <location>
        <begin position="183"/>
        <end position="203"/>
    </location>
</feature>
<sequence>MTSTDHLCNEDGGGSCHNDATPEAQAEPQTVPENGEMIILSLEDEKGPQVTSREELIEEKPSPTSNGSVDVGVGAWLSHRLRRSCTTKNVKRKVPCLEWGPRYCITWLIADILAGVTVGLTVIPQAIAYANIAGISPEFGLYSSFVGSFIYAIFGSCKDSPIGPTAIAAILTRENIHGLGPQFAIFLCLISGIVELLMGLFQLGFVIDFISGPVSVGFTSAAAIIIATTQVKDIMGLQMPGSKFLEVWGQIVMHADDARLCDTMLGIICIFSLLLLRKLKDLRFGPPDIAEQNSWHKTLNQAVWLISTARNIIVVVVCSVLASVFHKNGYHPFLLTGEVKAGLPSFQPPPISANVGNQTYSLIDMLSTIGSGCFVVPLLAVLENIAIAKAFSDGKAVDATQEMIALGLCNIASSFVGSMPVTGALSRGAVNNASGVMTPFGGVYTGILVIVSLQYFTPYFYFIPRTSLAAVIIAAVIFMVEFQVIKPMWRTKKSDLVPALLTFFSCLLIRLELGILIGIMVNVCFLLYASARPKVTVERLMATSGLEYLLMTPDRSLAFPSVEYVRALVLKAGLKLGDNYLPVVIECRHIQAADFTAAEGVKQMIDDFHQRDQQILFYHVKPKIVKIFQGVNPKGFRYCNNEDELNEVLKECASKVYTFQQRNTQEDSLSVVD</sequence>
<accession>A0A8S1C6Z4</accession>
<evidence type="ECO:0000256" key="2">
    <source>
        <dbReference type="ARBA" id="ARBA00022692"/>
    </source>
</evidence>
<evidence type="ECO:0000313" key="8">
    <source>
        <dbReference type="EMBL" id="CAB3363911.1"/>
    </source>
</evidence>
<dbReference type="GO" id="GO:0055085">
    <property type="term" value="P:transmembrane transport"/>
    <property type="evidence" value="ECO:0007669"/>
    <property type="project" value="InterPro"/>
</dbReference>
<keyword evidence="3 6" id="KW-1133">Transmembrane helix</keyword>
<evidence type="ECO:0000256" key="5">
    <source>
        <dbReference type="SAM" id="MobiDB-lite"/>
    </source>
</evidence>
<feature type="transmembrane region" description="Helical" evidence="6">
    <location>
        <begin position="209"/>
        <end position="229"/>
    </location>
</feature>
<proteinExistence type="predicted"/>
<feature type="region of interest" description="Disordered" evidence="5">
    <location>
        <begin position="1"/>
        <end position="31"/>
    </location>
</feature>
<dbReference type="OrthoDB" id="288203at2759"/>
<keyword evidence="2 6" id="KW-0812">Transmembrane</keyword>
<feature type="transmembrane region" description="Helical" evidence="6">
    <location>
        <begin position="437"/>
        <end position="456"/>
    </location>
</feature>
<keyword evidence="4 6" id="KW-0472">Membrane</keyword>
<dbReference type="InterPro" id="IPR001902">
    <property type="entry name" value="SLC26A/SulP_fam"/>
</dbReference>
<feature type="transmembrane region" description="Helical" evidence="6">
    <location>
        <begin position="462"/>
        <end position="484"/>
    </location>
</feature>
<comment type="caution">
    <text evidence="8">The sequence shown here is derived from an EMBL/GenBank/DDBJ whole genome shotgun (WGS) entry which is preliminary data.</text>
</comment>
<feature type="transmembrane region" description="Helical" evidence="6">
    <location>
        <begin position="302"/>
        <end position="325"/>
    </location>
</feature>
<dbReference type="Pfam" id="PF00916">
    <property type="entry name" value="Sulfate_transp"/>
    <property type="match status" value="1"/>
</dbReference>
<gene>
    <name evidence="8" type="ORF">CLODIP_2_CD06889</name>
</gene>
<feature type="transmembrane region" description="Helical" evidence="6">
    <location>
        <begin position="403"/>
        <end position="425"/>
    </location>
</feature>
<dbReference type="EMBL" id="CADEPI010000014">
    <property type="protein sequence ID" value="CAB3363911.1"/>
    <property type="molecule type" value="Genomic_DNA"/>
</dbReference>
<evidence type="ECO:0000256" key="1">
    <source>
        <dbReference type="ARBA" id="ARBA00004141"/>
    </source>
</evidence>
<feature type="transmembrane region" description="Helical" evidence="6">
    <location>
        <begin position="496"/>
        <end position="529"/>
    </location>
</feature>
<dbReference type="GO" id="GO:0016020">
    <property type="term" value="C:membrane"/>
    <property type="evidence" value="ECO:0007669"/>
    <property type="project" value="UniProtKB-SubCell"/>
</dbReference>
<evidence type="ECO:0000313" key="9">
    <source>
        <dbReference type="Proteomes" id="UP000494165"/>
    </source>
</evidence>
<feature type="region of interest" description="Disordered" evidence="5">
    <location>
        <begin position="44"/>
        <end position="68"/>
    </location>
</feature>
<reference evidence="8 9" key="1">
    <citation type="submission" date="2020-04" db="EMBL/GenBank/DDBJ databases">
        <authorList>
            <person name="Alioto T."/>
            <person name="Alioto T."/>
            <person name="Gomez Garrido J."/>
        </authorList>
    </citation>
    <scope>NUCLEOTIDE SEQUENCE [LARGE SCALE GENOMIC DNA]</scope>
</reference>
<evidence type="ECO:0000259" key="7">
    <source>
        <dbReference type="Pfam" id="PF00916"/>
    </source>
</evidence>
<dbReference type="InterPro" id="IPR011547">
    <property type="entry name" value="SLC26A/SulP_dom"/>
</dbReference>
<evidence type="ECO:0000256" key="4">
    <source>
        <dbReference type="ARBA" id="ARBA00023136"/>
    </source>
</evidence>
<organism evidence="8 9">
    <name type="scientific">Cloeon dipterum</name>
    <dbReference type="NCBI Taxonomy" id="197152"/>
    <lineage>
        <taxon>Eukaryota</taxon>
        <taxon>Metazoa</taxon>
        <taxon>Ecdysozoa</taxon>
        <taxon>Arthropoda</taxon>
        <taxon>Hexapoda</taxon>
        <taxon>Insecta</taxon>
        <taxon>Pterygota</taxon>
        <taxon>Palaeoptera</taxon>
        <taxon>Ephemeroptera</taxon>
        <taxon>Pisciforma</taxon>
        <taxon>Baetidae</taxon>
        <taxon>Cloeon</taxon>
    </lineage>
</organism>
<feature type="domain" description="SLC26A/SulP transporter" evidence="7">
    <location>
        <begin position="108"/>
        <end position="497"/>
    </location>
</feature>